<dbReference type="EMBL" id="BLLI01000028">
    <property type="protein sequence ID" value="GFH42567.1"/>
    <property type="molecule type" value="Genomic_DNA"/>
</dbReference>
<comment type="caution">
    <text evidence="2">The sequence shown here is derived from an EMBL/GenBank/DDBJ whole genome shotgun (WGS) entry which is preliminary data.</text>
</comment>
<keyword evidence="1" id="KW-0472">Membrane</keyword>
<feature type="transmembrane region" description="Helical" evidence="1">
    <location>
        <begin position="99"/>
        <end position="120"/>
    </location>
</feature>
<keyword evidence="1" id="KW-1133">Transmembrane helix</keyword>
<evidence type="ECO:0000313" key="2">
    <source>
        <dbReference type="EMBL" id="GFH42567.1"/>
    </source>
</evidence>
<keyword evidence="1" id="KW-0812">Transmembrane</keyword>
<keyword evidence="3" id="KW-1185">Reference proteome</keyword>
<proteinExistence type="predicted"/>
<feature type="transmembrane region" description="Helical" evidence="1">
    <location>
        <begin position="126"/>
        <end position="145"/>
    </location>
</feature>
<dbReference type="RefSeq" id="WP_172208712.1">
    <property type="nucleotide sequence ID" value="NZ_BLLI01000028.1"/>
</dbReference>
<evidence type="ECO:0000256" key="1">
    <source>
        <dbReference type="SAM" id="Phobius"/>
    </source>
</evidence>
<organism evidence="2 3">
    <name type="scientific">Pseudolactococcus hodotermopsidis</name>
    <dbReference type="NCBI Taxonomy" id="2709157"/>
    <lineage>
        <taxon>Bacteria</taxon>
        <taxon>Bacillati</taxon>
        <taxon>Bacillota</taxon>
        <taxon>Bacilli</taxon>
        <taxon>Lactobacillales</taxon>
        <taxon>Streptococcaceae</taxon>
        <taxon>Pseudolactococcus</taxon>
    </lineage>
</organism>
<feature type="transmembrane region" description="Helical" evidence="1">
    <location>
        <begin position="152"/>
        <end position="173"/>
    </location>
</feature>
<dbReference type="AlphaFoldDB" id="A0A6A0BFG3"/>
<dbReference type="Proteomes" id="UP000480303">
    <property type="component" value="Unassembled WGS sequence"/>
</dbReference>
<protein>
    <submittedName>
        <fullName evidence="2">Uncharacterized protein</fullName>
    </submittedName>
</protein>
<sequence length="276" mass="31123">MTKLKKLFQCVIEYVKKIEFRRFFDAIPNLVNSIIDLVTFLPALVRKKFKSSSFWNEEVPDAKAVDKEVRSKALFFIIDAAVTNKNSVLSEKTVNKMKVTCIVFLEIASTVTTAIGMMIISSDISPLIAIIWAVVIQVLVGLLSASKGGWNTIILVICLVVSVGSDYVCYVNVVKPYDTYLEKEYNGFKESYDIVQKNALERVSEYASLEDMADVSFENVERSLSLLESKYNESAKEEELSRLKEELGAMDSVIRYNSGETAFQNDGNFTIDFSRN</sequence>
<reference evidence="2 3" key="1">
    <citation type="submission" date="2020-02" db="EMBL/GenBank/DDBJ databases">
        <title>Draft genome sequence of Lactococcus sp. Hs30E4-3.</title>
        <authorList>
            <person name="Noda S."/>
            <person name="Yuki M."/>
            <person name="Ohkuma M."/>
        </authorList>
    </citation>
    <scope>NUCLEOTIDE SEQUENCE [LARGE SCALE GENOMIC DNA]</scope>
    <source>
        <strain evidence="2 3">Hs30E4-3</strain>
    </source>
</reference>
<gene>
    <name evidence="2" type="ORF">Hs30E_11180</name>
</gene>
<accession>A0A6A0BFG3</accession>
<name>A0A6A0BFG3_9LACT</name>
<evidence type="ECO:0000313" key="3">
    <source>
        <dbReference type="Proteomes" id="UP000480303"/>
    </source>
</evidence>